<reference evidence="2" key="1">
    <citation type="submission" date="2024-07" db="EMBL/GenBank/DDBJ databases">
        <title>Complete genome sequence of Prevotella sp. YM-2024 GTC17262.</title>
        <authorList>
            <person name="Hayashi M."/>
            <person name="Muto Y."/>
            <person name="Tanaka K."/>
            <person name="Niwa H."/>
        </authorList>
    </citation>
    <scope>NUCLEOTIDE SEQUENCE</scope>
    <source>
        <strain evidence="2">GTC17262</strain>
    </source>
</reference>
<proteinExistence type="predicted"/>
<gene>
    <name evidence="2" type="ORF">GTC17262_26100</name>
</gene>
<evidence type="ECO:0008006" key="3">
    <source>
        <dbReference type="Google" id="ProtNLM"/>
    </source>
</evidence>
<evidence type="ECO:0000256" key="1">
    <source>
        <dbReference type="SAM" id="Phobius"/>
    </source>
</evidence>
<accession>A0AB33JKX6</accession>
<sequence length="67" mass="7552">MMTNKPYTFATSFGKWVSFRKKSLDKAVDWLSKIGILFMDLETVALLGGVLFATILSVITLKHTDVR</sequence>
<name>A0AB33JKX6_9BACT</name>
<dbReference type="AlphaFoldDB" id="A0AB33JKX6"/>
<organism evidence="2">
    <name type="scientific">Prevotella sp. GTC17262</name>
    <dbReference type="NCBI Taxonomy" id="3236797"/>
    <lineage>
        <taxon>Bacteria</taxon>
        <taxon>Pseudomonadati</taxon>
        <taxon>Bacteroidota</taxon>
        <taxon>Bacteroidia</taxon>
        <taxon>Bacteroidales</taxon>
        <taxon>Prevotellaceae</taxon>
        <taxon>Prevotella</taxon>
    </lineage>
</organism>
<keyword evidence="1" id="KW-0812">Transmembrane</keyword>
<keyword evidence="1" id="KW-0472">Membrane</keyword>
<keyword evidence="1" id="KW-1133">Transmembrane helix</keyword>
<protein>
    <recommendedName>
        <fullName evidence="3">Holin</fullName>
    </recommendedName>
</protein>
<feature type="transmembrane region" description="Helical" evidence="1">
    <location>
        <begin position="34"/>
        <end position="61"/>
    </location>
</feature>
<dbReference type="EMBL" id="AP035789">
    <property type="protein sequence ID" value="BFO82419.1"/>
    <property type="molecule type" value="Genomic_DNA"/>
</dbReference>
<evidence type="ECO:0000313" key="2">
    <source>
        <dbReference type="EMBL" id="BFO82419.1"/>
    </source>
</evidence>